<sequence>MTRRVSSLSALGLAAALAGCALTPAYERPAAPVAAAFPAPAADAGVPAAQLSWADFIADARSQALVRAALANNRDLRIAVLNVEQARAALGVQQADRLPTLNAGAAANRSSASSSYSVGLQVTSFELDLFGRVKSLSEAAAARLLASDEARRAVQLSLVTAVADADLVLRADDALIALTQQVLASREASLKLVKLKFDAGAAGEPELRASESLVAAARASAAALERQRQQHLNALVLLLGGPLPADLPAAAPLQAVAYADLPAGLPSEVLLQRPDVRQAEQLLVAANANIGVARAAFFPRIALTGSLGFASTDLQSLFDQSAWSFAPQLLMPLFDAGRNEANLAAAKVARELAVAQYEKSIQTAFREVADALAARATLGDQLAAQRAQAEAEQRRLALAERLLAAGAASLLDRLDAERSALAARQAVIQLELAQRQNALLLYRVLAGGTALADSAPAAMPARAATAS</sequence>
<dbReference type="GO" id="GO:0005886">
    <property type="term" value="C:plasma membrane"/>
    <property type="evidence" value="ECO:0007669"/>
    <property type="project" value="UniProtKB-SubCell"/>
</dbReference>
<organism evidence="4 5">
    <name type="scientific">Rubrivivax albus</name>
    <dbReference type="NCBI Taxonomy" id="2499835"/>
    <lineage>
        <taxon>Bacteria</taxon>
        <taxon>Pseudomonadati</taxon>
        <taxon>Pseudomonadota</taxon>
        <taxon>Betaproteobacteria</taxon>
        <taxon>Burkholderiales</taxon>
        <taxon>Sphaerotilaceae</taxon>
        <taxon>Rubrivivax</taxon>
    </lineage>
</organism>
<dbReference type="InterPro" id="IPR010131">
    <property type="entry name" value="MdtP/NodT-like"/>
</dbReference>
<gene>
    <name evidence="4" type="ORF">ENE75_21635</name>
</gene>
<dbReference type="Pfam" id="PF02321">
    <property type="entry name" value="OEP"/>
    <property type="match status" value="2"/>
</dbReference>
<keyword evidence="2" id="KW-0472">Membrane</keyword>
<keyword evidence="2" id="KW-1134">Transmembrane beta strand</keyword>
<feature type="coiled-coil region" evidence="3">
    <location>
        <begin position="207"/>
        <end position="234"/>
    </location>
</feature>
<comment type="subcellular location">
    <subcellularLocation>
        <location evidence="2">Cell membrane</location>
        <topology evidence="2">Lipid-anchor</topology>
    </subcellularLocation>
</comment>
<evidence type="ECO:0000256" key="3">
    <source>
        <dbReference type="SAM" id="Coils"/>
    </source>
</evidence>
<dbReference type="NCBIfam" id="TIGR01845">
    <property type="entry name" value="outer_NodT"/>
    <property type="match status" value="1"/>
</dbReference>
<dbReference type="Proteomes" id="UP000288178">
    <property type="component" value="Unassembled WGS sequence"/>
</dbReference>
<accession>A0A3S2TNG2</accession>
<reference evidence="4 5" key="1">
    <citation type="submission" date="2019-01" db="EMBL/GenBank/DDBJ databases">
        <authorList>
            <person name="Chen W.-M."/>
        </authorList>
    </citation>
    <scope>NUCLEOTIDE SEQUENCE [LARGE SCALE GENOMIC DNA]</scope>
    <source>
        <strain evidence="4 5">ICH-3</strain>
    </source>
</reference>
<keyword evidence="2" id="KW-0564">Palmitate</keyword>
<evidence type="ECO:0000313" key="4">
    <source>
        <dbReference type="EMBL" id="RVT48953.1"/>
    </source>
</evidence>
<dbReference type="InterPro" id="IPR003423">
    <property type="entry name" value="OMP_efflux"/>
</dbReference>
<dbReference type="RefSeq" id="WP_128200579.1">
    <property type="nucleotide sequence ID" value="NZ_SACT01000009.1"/>
</dbReference>
<dbReference type="OrthoDB" id="9770517at2"/>
<keyword evidence="2" id="KW-0732">Signal</keyword>
<dbReference type="EMBL" id="SACT01000009">
    <property type="protein sequence ID" value="RVT48953.1"/>
    <property type="molecule type" value="Genomic_DNA"/>
</dbReference>
<name>A0A3S2TNG2_9BURK</name>
<dbReference type="Gene3D" id="1.20.1600.10">
    <property type="entry name" value="Outer membrane efflux proteins (OEP)"/>
    <property type="match status" value="1"/>
</dbReference>
<feature type="signal peptide" evidence="2">
    <location>
        <begin position="1"/>
        <end position="21"/>
    </location>
</feature>
<protein>
    <submittedName>
        <fullName evidence="4">Efflux transporter outer membrane subunit</fullName>
    </submittedName>
</protein>
<keyword evidence="3" id="KW-0175">Coiled coil</keyword>
<dbReference type="PANTHER" id="PTHR30203:SF32">
    <property type="entry name" value="CATION EFFLUX SYSTEM PROTEIN CUSC"/>
    <property type="match status" value="1"/>
</dbReference>
<dbReference type="PANTHER" id="PTHR30203">
    <property type="entry name" value="OUTER MEMBRANE CATION EFFLUX PROTEIN"/>
    <property type="match status" value="1"/>
</dbReference>
<proteinExistence type="inferred from homology"/>
<keyword evidence="2" id="KW-0449">Lipoprotein</keyword>
<evidence type="ECO:0000313" key="5">
    <source>
        <dbReference type="Proteomes" id="UP000288178"/>
    </source>
</evidence>
<dbReference type="Gene3D" id="2.20.200.10">
    <property type="entry name" value="Outer membrane efflux proteins (OEP)"/>
    <property type="match status" value="1"/>
</dbReference>
<dbReference type="AlphaFoldDB" id="A0A3S2TNG2"/>
<feature type="chain" id="PRO_5018383103" evidence="2">
    <location>
        <begin position="22"/>
        <end position="467"/>
    </location>
</feature>
<dbReference type="SUPFAM" id="SSF56954">
    <property type="entry name" value="Outer membrane efflux proteins (OEP)"/>
    <property type="match status" value="1"/>
</dbReference>
<evidence type="ECO:0000256" key="2">
    <source>
        <dbReference type="RuleBase" id="RU362097"/>
    </source>
</evidence>
<comment type="similarity">
    <text evidence="1 2">Belongs to the outer membrane factor (OMF) (TC 1.B.17) family.</text>
</comment>
<comment type="caution">
    <text evidence="4">The sequence shown here is derived from an EMBL/GenBank/DDBJ whole genome shotgun (WGS) entry which is preliminary data.</text>
</comment>
<keyword evidence="2" id="KW-0812">Transmembrane</keyword>
<keyword evidence="5" id="KW-1185">Reference proteome</keyword>
<dbReference type="GO" id="GO:0015562">
    <property type="term" value="F:efflux transmembrane transporter activity"/>
    <property type="evidence" value="ECO:0007669"/>
    <property type="project" value="InterPro"/>
</dbReference>
<evidence type="ECO:0000256" key="1">
    <source>
        <dbReference type="ARBA" id="ARBA00007613"/>
    </source>
</evidence>
<dbReference type="PROSITE" id="PS51257">
    <property type="entry name" value="PROKAR_LIPOPROTEIN"/>
    <property type="match status" value="1"/>
</dbReference>